<evidence type="ECO:0000313" key="3">
    <source>
        <dbReference type="Proteomes" id="UP000244080"/>
    </source>
</evidence>
<name>A0A2T5E6V8_VIBSP</name>
<dbReference type="GO" id="GO:0016758">
    <property type="term" value="F:hexosyltransferase activity"/>
    <property type="evidence" value="ECO:0007669"/>
    <property type="project" value="UniProtKB-ARBA"/>
</dbReference>
<dbReference type="EMBL" id="PIGA01000041">
    <property type="protein sequence ID" value="PTP15075.1"/>
    <property type="molecule type" value="Genomic_DNA"/>
</dbReference>
<protein>
    <submittedName>
        <fullName evidence="2">Glycosyltransferase family 2 protein</fullName>
    </submittedName>
</protein>
<evidence type="ECO:0000259" key="1">
    <source>
        <dbReference type="Pfam" id="PF00535"/>
    </source>
</evidence>
<sequence length="240" mass="27539">MPSYNSAATIGKSIESVLEQSYKDWELIISDDCSSDNIVSVVKVYQDQGYNIKLLRNDDNLGSGPTRNRAISIASGKYIAFLDSDDLWLPDKLSIQITYMKENDIAFSFTSYRKFDFQGQRGEHIVSSKVTYKQLLKSNPIGCLTVVYDCEKIGKCYMPALRRKQDYALWLNILDKFDICAFGIPEVLAEYCCSGGVTSNKLDVIKDQWRFYRNHLKFGFIRSTYYFCCYATSGLKKYLK</sequence>
<organism evidence="2 3">
    <name type="scientific">Vibrio splendidus</name>
    <dbReference type="NCBI Taxonomy" id="29497"/>
    <lineage>
        <taxon>Bacteria</taxon>
        <taxon>Pseudomonadati</taxon>
        <taxon>Pseudomonadota</taxon>
        <taxon>Gammaproteobacteria</taxon>
        <taxon>Vibrionales</taxon>
        <taxon>Vibrionaceae</taxon>
        <taxon>Vibrio</taxon>
    </lineage>
</organism>
<accession>A0A2T5E6V8</accession>
<dbReference type="PANTHER" id="PTHR22916:SF3">
    <property type="entry name" value="UDP-GLCNAC:BETAGAL BETA-1,3-N-ACETYLGLUCOSAMINYLTRANSFERASE-LIKE PROTEIN 1"/>
    <property type="match status" value="1"/>
</dbReference>
<dbReference type="Pfam" id="PF00535">
    <property type="entry name" value="Glycos_transf_2"/>
    <property type="match status" value="1"/>
</dbReference>
<feature type="domain" description="Glycosyltransferase 2-like" evidence="1">
    <location>
        <begin position="1"/>
        <end position="137"/>
    </location>
</feature>
<dbReference type="PANTHER" id="PTHR22916">
    <property type="entry name" value="GLYCOSYLTRANSFERASE"/>
    <property type="match status" value="1"/>
</dbReference>
<dbReference type="SUPFAM" id="SSF53448">
    <property type="entry name" value="Nucleotide-diphospho-sugar transferases"/>
    <property type="match status" value="1"/>
</dbReference>
<comment type="caution">
    <text evidence="2">The sequence shown here is derived from an EMBL/GenBank/DDBJ whole genome shotgun (WGS) entry which is preliminary data.</text>
</comment>
<keyword evidence="2" id="KW-0808">Transferase</keyword>
<proteinExistence type="predicted"/>
<dbReference type="AlphaFoldDB" id="A0A2T5E6V8"/>
<dbReference type="Proteomes" id="UP000244080">
    <property type="component" value="Unassembled WGS sequence"/>
</dbReference>
<dbReference type="InterPro" id="IPR029044">
    <property type="entry name" value="Nucleotide-diphossugar_trans"/>
</dbReference>
<gene>
    <name evidence="2" type="ORF">CWO36_20205</name>
</gene>
<dbReference type="Gene3D" id="3.90.550.10">
    <property type="entry name" value="Spore Coat Polysaccharide Biosynthesis Protein SpsA, Chain A"/>
    <property type="match status" value="1"/>
</dbReference>
<dbReference type="CDD" id="cd00761">
    <property type="entry name" value="Glyco_tranf_GTA_type"/>
    <property type="match status" value="1"/>
</dbReference>
<evidence type="ECO:0000313" key="2">
    <source>
        <dbReference type="EMBL" id="PTP15075.1"/>
    </source>
</evidence>
<reference evidence="2 3" key="1">
    <citation type="submission" date="2017-11" db="EMBL/GenBank/DDBJ databases">
        <title>Population delineation of vibrios coincides with oyster pathogenicity.</title>
        <authorList>
            <person name="Bruto M."/>
            <person name="Labreuche Y."/>
            <person name="James A."/>
            <person name="Piel D."/>
            <person name="Chenivesse S."/>
            <person name="Petton B."/>
            <person name="Polz M.F."/>
            <person name="Le Roux F."/>
        </authorList>
    </citation>
    <scope>NUCLEOTIDE SEQUENCE [LARGE SCALE GENOMIC DNA]</scope>
    <source>
        <strain evidence="2 3">1F_55</strain>
    </source>
</reference>
<dbReference type="InterPro" id="IPR001173">
    <property type="entry name" value="Glyco_trans_2-like"/>
</dbReference>